<dbReference type="FunFam" id="3.90.230.10:FF:000014">
    <property type="entry name" value="Aminopeptidase P family protein"/>
    <property type="match status" value="1"/>
</dbReference>
<dbReference type="PATRIC" id="fig|1430899.3.peg.523"/>
<evidence type="ECO:0000256" key="2">
    <source>
        <dbReference type="ARBA" id="ARBA00008766"/>
    </source>
</evidence>
<dbReference type="PANTHER" id="PTHR46112:SF10">
    <property type="entry name" value="DIPEPTIDASE YKVY-RELATED"/>
    <property type="match status" value="1"/>
</dbReference>
<accession>A0A0J8GJ92</accession>
<dbReference type="Pfam" id="PF01321">
    <property type="entry name" value="Creatinase_N"/>
    <property type="match status" value="1"/>
</dbReference>
<comment type="cofactor">
    <cofactor evidence="1">
        <name>Mn(2+)</name>
        <dbReference type="ChEBI" id="CHEBI:29035"/>
    </cofactor>
</comment>
<dbReference type="Gene3D" id="3.90.230.10">
    <property type="entry name" value="Creatinase/methionine aminopeptidase superfamily"/>
    <property type="match status" value="1"/>
</dbReference>
<feature type="domain" description="Creatinase N-terminal" evidence="6">
    <location>
        <begin position="8"/>
        <end position="138"/>
    </location>
</feature>
<protein>
    <submittedName>
        <fullName evidence="7">Proline dipeptidase</fullName>
    </submittedName>
</protein>
<evidence type="ECO:0000259" key="6">
    <source>
        <dbReference type="Pfam" id="PF01321"/>
    </source>
</evidence>
<dbReference type="RefSeq" id="WP_059139874.1">
    <property type="nucleotide sequence ID" value="NZ_KQ130610.1"/>
</dbReference>
<sequence>MEKNIDVLESWLKEQHSEVAFITEPENIAYFTGYHSDPHERVLGLLVFSDHPPFLFTPGLEVEDAKTSGWKHDVYGYSDTEDPFQIIAREIQARVQKPTKIAVEKNHITLDRFEQLSGKFAGTSFIPIEHKIQMIRLVKTEDELKILKEAALLADYAVQVGVDEIAEGKTEAEIVAKIEFEMKKKGVSKMSFDTMVLTGKNGALPHGTPGDTKIKKGDLVLFDLGVVHKGYCSDITRTVAFGEITDEQKKIYDTVLDAQQKAIAKVRAGAPAKELDITARDTIRAAGYGDFFPHRLGHGLGASVHEFPSITETNEMPLSENMVFTIEPGIYVPGVAGVRIEDDIVVTKDGYEILTEFPKELLVIK</sequence>
<evidence type="ECO:0000313" key="7">
    <source>
        <dbReference type="EMBL" id="KMT60818.1"/>
    </source>
</evidence>
<dbReference type="SUPFAM" id="SSF53092">
    <property type="entry name" value="Creatinase/prolidase N-terminal domain"/>
    <property type="match status" value="1"/>
</dbReference>
<evidence type="ECO:0000256" key="3">
    <source>
        <dbReference type="ARBA" id="ARBA00022801"/>
    </source>
</evidence>
<organism evidence="7 8">
    <name type="scientific">Listeria fleischmannii 1991</name>
    <dbReference type="NCBI Taxonomy" id="1430899"/>
    <lineage>
        <taxon>Bacteria</taxon>
        <taxon>Bacillati</taxon>
        <taxon>Bacillota</taxon>
        <taxon>Bacilli</taxon>
        <taxon>Bacillales</taxon>
        <taxon>Listeriaceae</taxon>
        <taxon>Listeria</taxon>
    </lineage>
</organism>
<evidence type="ECO:0000256" key="4">
    <source>
        <dbReference type="ARBA" id="ARBA00023211"/>
    </source>
</evidence>
<dbReference type="GO" id="GO:0004177">
    <property type="term" value="F:aminopeptidase activity"/>
    <property type="evidence" value="ECO:0007669"/>
    <property type="project" value="UniProtKB-ARBA"/>
</dbReference>
<evidence type="ECO:0000259" key="5">
    <source>
        <dbReference type="Pfam" id="PF00557"/>
    </source>
</evidence>
<dbReference type="InterPro" id="IPR036005">
    <property type="entry name" value="Creatinase/aminopeptidase-like"/>
</dbReference>
<comment type="caution">
    <text evidence="7">The sequence shown here is derived from an EMBL/GenBank/DDBJ whole genome shotgun (WGS) entry which is preliminary data.</text>
</comment>
<dbReference type="InterPro" id="IPR029149">
    <property type="entry name" value="Creatin/AminoP/Spt16_N"/>
</dbReference>
<keyword evidence="8" id="KW-1185">Reference proteome</keyword>
<evidence type="ECO:0000313" key="8">
    <source>
        <dbReference type="Proteomes" id="UP000052258"/>
    </source>
</evidence>
<reference evidence="7 8" key="1">
    <citation type="journal article" date="2015" name="Genome Biol. Evol.">
        <title>Comparative Genomics of Listeria Sensu Lato: Genus-Wide Differences in Evolutionary Dynamics and the Progressive Gain of Complex, Potentially Pathogenicity-Related Traits through Lateral Gene Transfer.</title>
        <authorList>
            <person name="Chiara M."/>
            <person name="Caruso M."/>
            <person name="D'Erchia A.M."/>
            <person name="Manzari C."/>
            <person name="Fraccalvieri R."/>
            <person name="Goffredo E."/>
            <person name="Latorre L."/>
            <person name="Miccolupo A."/>
            <person name="Padalino I."/>
            <person name="Santagada G."/>
            <person name="Chiocco D."/>
            <person name="Pesole G."/>
            <person name="Horner D.S."/>
            <person name="Parisi A."/>
        </authorList>
    </citation>
    <scope>NUCLEOTIDE SEQUENCE [LARGE SCALE GENOMIC DNA]</scope>
    <source>
        <strain evidence="7 8">1991</strain>
    </source>
</reference>
<name>A0A0J8GJ92_9LIST</name>
<dbReference type="InterPro" id="IPR001714">
    <property type="entry name" value="Pept_M24_MAP"/>
</dbReference>
<dbReference type="Pfam" id="PF00557">
    <property type="entry name" value="Peptidase_M24"/>
    <property type="match status" value="1"/>
</dbReference>
<dbReference type="CDD" id="cd01092">
    <property type="entry name" value="APP-like"/>
    <property type="match status" value="1"/>
</dbReference>
<dbReference type="EMBL" id="AZHO01000006">
    <property type="protein sequence ID" value="KMT60818.1"/>
    <property type="molecule type" value="Genomic_DNA"/>
</dbReference>
<dbReference type="PANTHER" id="PTHR46112">
    <property type="entry name" value="AMINOPEPTIDASE"/>
    <property type="match status" value="1"/>
</dbReference>
<dbReference type="GO" id="GO:0008235">
    <property type="term" value="F:metalloexopeptidase activity"/>
    <property type="evidence" value="ECO:0007669"/>
    <property type="project" value="UniProtKB-ARBA"/>
</dbReference>
<dbReference type="PRINTS" id="PR00599">
    <property type="entry name" value="MAPEPTIDASE"/>
</dbReference>
<comment type="similarity">
    <text evidence="2">Belongs to the peptidase M24B family.</text>
</comment>
<dbReference type="AlphaFoldDB" id="A0A0J8GJ92"/>
<dbReference type="InterPro" id="IPR000994">
    <property type="entry name" value="Pept_M24"/>
</dbReference>
<dbReference type="Proteomes" id="UP000052258">
    <property type="component" value="Unassembled WGS sequence"/>
</dbReference>
<dbReference type="InterPro" id="IPR050659">
    <property type="entry name" value="Peptidase_M24B"/>
</dbReference>
<keyword evidence="3" id="KW-0378">Hydrolase</keyword>
<dbReference type="SUPFAM" id="SSF55920">
    <property type="entry name" value="Creatinase/aminopeptidase"/>
    <property type="match status" value="1"/>
</dbReference>
<dbReference type="OrthoDB" id="9806388at2"/>
<dbReference type="InterPro" id="IPR000587">
    <property type="entry name" value="Creatinase_N"/>
</dbReference>
<evidence type="ECO:0000256" key="1">
    <source>
        <dbReference type="ARBA" id="ARBA00001936"/>
    </source>
</evidence>
<keyword evidence="4" id="KW-0464">Manganese</keyword>
<gene>
    <name evidence="7" type="ORF">X560_0509</name>
</gene>
<dbReference type="Gene3D" id="3.40.350.10">
    <property type="entry name" value="Creatinase/prolidase N-terminal domain"/>
    <property type="match status" value="1"/>
</dbReference>
<feature type="domain" description="Peptidase M24" evidence="5">
    <location>
        <begin position="146"/>
        <end position="348"/>
    </location>
</feature>
<proteinExistence type="inferred from homology"/>